<dbReference type="GO" id="GO:0005634">
    <property type="term" value="C:nucleus"/>
    <property type="evidence" value="ECO:0007669"/>
    <property type="project" value="TreeGrafter"/>
</dbReference>
<organism evidence="16 17">
    <name type="scientific">Papilio xuthus</name>
    <name type="common">Asian swallowtail butterfly</name>
    <dbReference type="NCBI Taxonomy" id="66420"/>
    <lineage>
        <taxon>Eukaryota</taxon>
        <taxon>Metazoa</taxon>
        <taxon>Ecdysozoa</taxon>
        <taxon>Arthropoda</taxon>
        <taxon>Hexapoda</taxon>
        <taxon>Insecta</taxon>
        <taxon>Pterygota</taxon>
        <taxon>Neoptera</taxon>
        <taxon>Endopterygota</taxon>
        <taxon>Lepidoptera</taxon>
        <taxon>Glossata</taxon>
        <taxon>Ditrysia</taxon>
        <taxon>Papilionoidea</taxon>
        <taxon>Papilionidae</taxon>
        <taxon>Papilioninae</taxon>
        <taxon>Papilio</taxon>
    </lineage>
</organism>
<keyword evidence="11" id="KW-0862">Zinc</keyword>
<evidence type="ECO:0000256" key="7">
    <source>
        <dbReference type="ARBA" id="ARBA00022723"/>
    </source>
</evidence>
<dbReference type="InterPro" id="IPR017441">
    <property type="entry name" value="Protein_kinase_ATP_BS"/>
</dbReference>
<evidence type="ECO:0000256" key="3">
    <source>
        <dbReference type="ARBA" id="ARBA00012513"/>
    </source>
</evidence>
<proteinExistence type="inferred from homology"/>
<name>A0A0N1PK84_PAPXU</name>
<dbReference type="InterPro" id="IPR050940">
    <property type="entry name" value="Actin_reg-Ser/Thr_kinase"/>
</dbReference>
<gene>
    <name evidence="16" type="ORF">RR46_00055</name>
</gene>
<evidence type="ECO:0000256" key="12">
    <source>
        <dbReference type="ARBA" id="ARBA00022840"/>
    </source>
</evidence>
<dbReference type="FunFam" id="3.30.200.20:FF:000038">
    <property type="entry name" value="LIM domain kinase 2"/>
    <property type="match status" value="1"/>
</dbReference>
<evidence type="ECO:0000313" key="16">
    <source>
        <dbReference type="EMBL" id="KPJ20815.1"/>
    </source>
</evidence>
<evidence type="ECO:0000256" key="2">
    <source>
        <dbReference type="ARBA" id="ARBA00005843"/>
    </source>
</evidence>
<evidence type="ECO:0000256" key="9">
    <source>
        <dbReference type="ARBA" id="ARBA00022741"/>
    </source>
</evidence>
<dbReference type="PANTHER" id="PTHR46485">
    <property type="entry name" value="LIM DOMAIN KINASE 1"/>
    <property type="match status" value="1"/>
</dbReference>
<keyword evidence="4" id="KW-0963">Cytoplasm</keyword>
<evidence type="ECO:0000256" key="8">
    <source>
        <dbReference type="ARBA" id="ARBA00022737"/>
    </source>
</evidence>
<evidence type="ECO:0000313" key="17">
    <source>
        <dbReference type="Proteomes" id="UP000053268"/>
    </source>
</evidence>
<keyword evidence="5" id="KW-0723">Serine/threonine-protein kinase</keyword>
<dbReference type="PROSITE" id="PS00107">
    <property type="entry name" value="PROTEIN_KINASE_ATP"/>
    <property type="match status" value="1"/>
</dbReference>
<keyword evidence="6" id="KW-0808">Transferase</keyword>
<keyword evidence="9 14" id="KW-0547">Nucleotide-binding</keyword>
<dbReference type="Proteomes" id="UP000053268">
    <property type="component" value="Unassembled WGS sequence"/>
</dbReference>
<dbReference type="EMBL" id="LADI01016544">
    <property type="protein sequence ID" value="KPJ20815.1"/>
    <property type="molecule type" value="Genomic_DNA"/>
</dbReference>
<keyword evidence="10 16" id="KW-0418">Kinase</keyword>
<dbReference type="Gene3D" id="3.30.200.20">
    <property type="entry name" value="Phosphorylase Kinase, domain 1"/>
    <property type="match status" value="1"/>
</dbReference>
<dbReference type="PANTHER" id="PTHR46485:SF4">
    <property type="entry name" value="LIM DOMAIN KINASE 1"/>
    <property type="match status" value="1"/>
</dbReference>
<evidence type="ECO:0000256" key="11">
    <source>
        <dbReference type="ARBA" id="ARBA00022833"/>
    </source>
</evidence>
<dbReference type="GO" id="GO:0030036">
    <property type="term" value="P:actin cytoskeleton organization"/>
    <property type="evidence" value="ECO:0007669"/>
    <property type="project" value="TreeGrafter"/>
</dbReference>
<keyword evidence="12 14" id="KW-0067">ATP-binding</keyword>
<dbReference type="InterPro" id="IPR011009">
    <property type="entry name" value="Kinase-like_dom_sf"/>
</dbReference>
<dbReference type="PROSITE" id="PS50011">
    <property type="entry name" value="PROTEIN_KINASE_DOM"/>
    <property type="match status" value="1"/>
</dbReference>
<evidence type="ECO:0000256" key="1">
    <source>
        <dbReference type="ARBA" id="ARBA00004496"/>
    </source>
</evidence>
<sequence length="87" mass="10059">GELLGSGFFGQVYKVTHRDTNEVMVLKQLYRVDEDAQRNFLKEVAVLRSLQHPNVLRFVGVLYKDKRLHLVTEYVAGGTLHQLLQVY</sequence>
<comment type="caution">
    <text evidence="16">The sequence shown here is derived from an EMBL/GenBank/DDBJ whole genome shotgun (WGS) entry which is preliminary data.</text>
</comment>
<dbReference type="AlphaFoldDB" id="A0A0N1PK84"/>
<evidence type="ECO:0000256" key="14">
    <source>
        <dbReference type="PROSITE-ProRule" id="PRU10141"/>
    </source>
</evidence>
<feature type="domain" description="Protein kinase" evidence="15">
    <location>
        <begin position="1"/>
        <end position="87"/>
    </location>
</feature>
<dbReference type="STRING" id="66420.A0A0N1PK84"/>
<dbReference type="Pfam" id="PF00069">
    <property type="entry name" value="Pkinase"/>
    <property type="match status" value="1"/>
</dbReference>
<feature type="non-terminal residue" evidence="16">
    <location>
        <position position="1"/>
    </location>
</feature>
<dbReference type="InterPro" id="IPR000719">
    <property type="entry name" value="Prot_kinase_dom"/>
</dbReference>
<feature type="binding site" evidence="14">
    <location>
        <position position="27"/>
    </location>
    <ligand>
        <name>ATP</name>
        <dbReference type="ChEBI" id="CHEBI:30616"/>
    </ligand>
</feature>
<dbReference type="GO" id="GO:0005524">
    <property type="term" value="F:ATP binding"/>
    <property type="evidence" value="ECO:0007669"/>
    <property type="project" value="UniProtKB-UniRule"/>
</dbReference>
<evidence type="ECO:0000256" key="4">
    <source>
        <dbReference type="ARBA" id="ARBA00022490"/>
    </source>
</evidence>
<keyword evidence="7" id="KW-0479">Metal-binding</keyword>
<keyword evidence="8" id="KW-0677">Repeat</keyword>
<dbReference type="SUPFAM" id="SSF56112">
    <property type="entry name" value="Protein kinase-like (PK-like)"/>
    <property type="match status" value="1"/>
</dbReference>
<keyword evidence="13" id="KW-0440">LIM domain</keyword>
<dbReference type="GO" id="GO:0005737">
    <property type="term" value="C:cytoplasm"/>
    <property type="evidence" value="ECO:0007669"/>
    <property type="project" value="UniProtKB-SubCell"/>
</dbReference>
<evidence type="ECO:0000256" key="5">
    <source>
        <dbReference type="ARBA" id="ARBA00022527"/>
    </source>
</evidence>
<evidence type="ECO:0000256" key="10">
    <source>
        <dbReference type="ARBA" id="ARBA00022777"/>
    </source>
</evidence>
<dbReference type="GO" id="GO:0046872">
    <property type="term" value="F:metal ion binding"/>
    <property type="evidence" value="ECO:0007669"/>
    <property type="project" value="UniProtKB-KW"/>
</dbReference>
<evidence type="ECO:0000259" key="15">
    <source>
        <dbReference type="PROSITE" id="PS50011"/>
    </source>
</evidence>
<protein>
    <recommendedName>
        <fullName evidence="3">non-specific serine/threonine protein kinase</fullName>
        <ecNumber evidence="3">2.7.11.1</ecNumber>
    </recommendedName>
</protein>
<keyword evidence="17" id="KW-1185">Reference proteome</keyword>
<evidence type="ECO:0000256" key="6">
    <source>
        <dbReference type="ARBA" id="ARBA00022679"/>
    </source>
</evidence>
<dbReference type="EC" id="2.7.11.1" evidence="3"/>
<comment type="similarity">
    <text evidence="2">Belongs to the protein kinase superfamily. TKL Ser/Thr protein kinase family.</text>
</comment>
<dbReference type="GO" id="GO:0004674">
    <property type="term" value="F:protein serine/threonine kinase activity"/>
    <property type="evidence" value="ECO:0007669"/>
    <property type="project" value="UniProtKB-KW"/>
</dbReference>
<comment type="subcellular location">
    <subcellularLocation>
        <location evidence="1">Cytoplasm</location>
    </subcellularLocation>
</comment>
<accession>A0A0N1PK84</accession>
<reference evidence="16 17" key="1">
    <citation type="journal article" date="2015" name="Nat. Commun.">
        <title>Outbred genome sequencing and CRISPR/Cas9 gene editing in butterflies.</title>
        <authorList>
            <person name="Li X."/>
            <person name="Fan D."/>
            <person name="Zhang W."/>
            <person name="Liu G."/>
            <person name="Zhang L."/>
            <person name="Zhao L."/>
            <person name="Fang X."/>
            <person name="Chen L."/>
            <person name="Dong Y."/>
            <person name="Chen Y."/>
            <person name="Ding Y."/>
            <person name="Zhao R."/>
            <person name="Feng M."/>
            <person name="Zhu Y."/>
            <person name="Feng Y."/>
            <person name="Jiang X."/>
            <person name="Zhu D."/>
            <person name="Xiang H."/>
            <person name="Feng X."/>
            <person name="Li S."/>
            <person name="Wang J."/>
            <person name="Zhang G."/>
            <person name="Kronforst M.R."/>
            <person name="Wang W."/>
        </authorList>
    </citation>
    <scope>NUCLEOTIDE SEQUENCE [LARGE SCALE GENOMIC DNA]</scope>
    <source>
        <strain evidence="16">Ya'a_city_454_Px</strain>
        <tissue evidence="16">Whole body</tissue>
    </source>
</reference>
<evidence type="ECO:0000256" key="13">
    <source>
        <dbReference type="ARBA" id="ARBA00023038"/>
    </source>
</evidence>